<dbReference type="EMBL" id="BAABKK010000030">
    <property type="protein sequence ID" value="GAA5199953.1"/>
    <property type="molecule type" value="Genomic_DNA"/>
</dbReference>
<evidence type="ECO:0000313" key="1">
    <source>
        <dbReference type="EMBL" id="GAA5199953.1"/>
    </source>
</evidence>
<dbReference type="Proteomes" id="UP001500200">
    <property type="component" value="Unassembled WGS sequence"/>
</dbReference>
<gene>
    <name evidence="1" type="ORF">GCM10023346_40940</name>
</gene>
<keyword evidence="2" id="KW-1185">Reference proteome</keyword>
<reference evidence="2" key="1">
    <citation type="journal article" date="2019" name="Int. J. Syst. Evol. Microbiol.">
        <title>The Global Catalogue of Microorganisms (GCM) 10K type strain sequencing project: providing services to taxonomists for standard genome sequencing and annotation.</title>
        <authorList>
            <consortium name="The Broad Institute Genomics Platform"/>
            <consortium name="The Broad Institute Genome Sequencing Center for Infectious Disease"/>
            <person name="Wu L."/>
            <person name="Ma J."/>
        </authorList>
    </citation>
    <scope>NUCLEOTIDE SEQUENCE [LARGE SCALE GENOMIC DNA]</scope>
    <source>
        <strain evidence="2">JCM 18514</strain>
    </source>
</reference>
<evidence type="ECO:0000313" key="2">
    <source>
        <dbReference type="Proteomes" id="UP001500200"/>
    </source>
</evidence>
<name>A0ABP9SP03_9MICC</name>
<comment type="caution">
    <text evidence="1">The sequence shown here is derived from an EMBL/GenBank/DDBJ whole genome shotgun (WGS) entry which is preliminary data.</text>
</comment>
<organism evidence="1 2">
    <name type="scientific">Arthrobacter gyeryongensis</name>
    <dbReference type="NCBI Taxonomy" id="1650592"/>
    <lineage>
        <taxon>Bacteria</taxon>
        <taxon>Bacillati</taxon>
        <taxon>Actinomycetota</taxon>
        <taxon>Actinomycetes</taxon>
        <taxon>Micrococcales</taxon>
        <taxon>Micrococcaceae</taxon>
        <taxon>Arthrobacter</taxon>
    </lineage>
</organism>
<dbReference type="RefSeq" id="WP_345452179.1">
    <property type="nucleotide sequence ID" value="NZ_BAABKK010000030.1"/>
</dbReference>
<accession>A0ABP9SP03</accession>
<protein>
    <submittedName>
        <fullName evidence="1">Uncharacterized protein</fullName>
    </submittedName>
</protein>
<proteinExistence type="predicted"/>
<sequence>MSDPRFRPREMAAPSDRRLFGKASSITWLEGTTEAEKSRIAAARLQHTIAARINSRLRDTGHSIHSYAQLTGIGYDRMAKVLRGEALMRLEDISDAERLLGDILDPAFERTAG</sequence>